<protein>
    <submittedName>
        <fullName evidence="2">Uncharacterized protein</fullName>
    </submittedName>
</protein>
<evidence type="ECO:0000313" key="2">
    <source>
        <dbReference type="EMBL" id="MEE6262108.1"/>
    </source>
</evidence>
<name>A0ABU7RZX8_9ACTN</name>
<organism evidence="2 3">
    <name type="scientific">Plantactinospora sonchi</name>
    <dbReference type="NCBI Taxonomy" id="1544735"/>
    <lineage>
        <taxon>Bacteria</taxon>
        <taxon>Bacillati</taxon>
        <taxon>Actinomycetota</taxon>
        <taxon>Actinomycetes</taxon>
        <taxon>Micromonosporales</taxon>
        <taxon>Micromonosporaceae</taxon>
        <taxon>Plantactinospora</taxon>
    </lineage>
</organism>
<keyword evidence="3" id="KW-1185">Reference proteome</keyword>
<evidence type="ECO:0000313" key="1">
    <source>
        <dbReference type="EMBL" id="MEE6260540.1"/>
    </source>
</evidence>
<reference evidence="2 3" key="1">
    <citation type="submission" date="2024-01" db="EMBL/GenBank/DDBJ databases">
        <title>Genome insights into Plantactinospora sonchi sp. nov.</title>
        <authorList>
            <person name="Wang L."/>
        </authorList>
    </citation>
    <scope>NUCLEOTIDE SEQUENCE [LARGE SCALE GENOMIC DNA]</scope>
    <source>
        <strain evidence="2 3">NEAU-QY2</strain>
    </source>
</reference>
<proteinExistence type="predicted"/>
<gene>
    <name evidence="1" type="ORF">V1633_18815</name>
    <name evidence="2" type="ORF">V1633_26840</name>
</gene>
<dbReference type="EMBL" id="JAZGQK010000016">
    <property type="protein sequence ID" value="MEE6260540.1"/>
    <property type="molecule type" value="Genomic_DNA"/>
</dbReference>
<dbReference type="EMBL" id="JAZGQK010000025">
    <property type="protein sequence ID" value="MEE6262108.1"/>
    <property type="molecule type" value="Genomic_DNA"/>
</dbReference>
<dbReference type="Proteomes" id="UP001332243">
    <property type="component" value="Unassembled WGS sequence"/>
</dbReference>
<accession>A0ABU7RZX8</accession>
<evidence type="ECO:0000313" key="3">
    <source>
        <dbReference type="Proteomes" id="UP001332243"/>
    </source>
</evidence>
<comment type="caution">
    <text evidence="2">The sequence shown here is derived from an EMBL/GenBank/DDBJ whole genome shotgun (WGS) entry which is preliminary data.</text>
</comment>
<dbReference type="RefSeq" id="WP_331215658.1">
    <property type="nucleotide sequence ID" value="NZ_JAZGQK010000016.1"/>
</dbReference>
<sequence>MLIDCDNCPRPGAPCSDCLVSALLDRPPDQGNLTAEEQYAIEVFARAGFDVEVLEVPPPPPLRLAANRRRRRRVA</sequence>